<proteinExistence type="predicted"/>
<gene>
    <name evidence="1" type="ORF">CGPG_00009</name>
    <name evidence="2" type="ORF">PhiST_gp101</name>
</gene>
<dbReference type="KEGG" id="vg:15009907"/>
<dbReference type="EMBL" id="HQ634192">
    <property type="protein sequence ID" value="AGH56708.1"/>
    <property type="molecule type" value="Genomic_DNA"/>
</dbReference>
<evidence type="ECO:0000313" key="3">
    <source>
        <dbReference type="Proteomes" id="UP000014729"/>
    </source>
</evidence>
<dbReference type="Proteomes" id="UP000014729">
    <property type="component" value="Segment"/>
</dbReference>
<evidence type="ECO:0000313" key="2">
    <source>
        <dbReference type="EMBL" id="AGO47240.1"/>
    </source>
</evidence>
<evidence type="ECO:0000313" key="1">
    <source>
        <dbReference type="EMBL" id="AGH56708.1"/>
    </source>
</evidence>
<dbReference type="RefSeq" id="YP_007673391.1">
    <property type="nucleotide sequence ID" value="NC_020842.1"/>
</dbReference>
<dbReference type="EMBL" id="KC821604">
    <property type="protein sequence ID" value="AGO47240.1"/>
    <property type="molecule type" value="Genomic_DNA"/>
</dbReference>
<organism evidence="1 4">
    <name type="scientific">Cellulophaga phage phiST</name>
    <dbReference type="NCBI Taxonomy" id="756282"/>
    <lineage>
        <taxon>Viruses</taxon>
        <taxon>Duplodnaviria</taxon>
        <taxon>Heunggongvirae</taxon>
        <taxon>Uroviricota</taxon>
        <taxon>Caudoviricetes</taxon>
        <taxon>Cbastvirus</taxon>
        <taxon>Cbastvirus ST</taxon>
    </lineage>
</organism>
<keyword evidence="4" id="KW-1185">Reference proteome</keyword>
<reference evidence="1 4" key="1">
    <citation type="submission" date="2010-11" db="EMBL/GenBank/DDBJ databases">
        <title>The Genome Sequence of Cellulophaga phage phiST.</title>
        <authorList>
            <consortium name="The Broad Institute Genome Sequencing Platform"/>
            <person name="Henn M.R."/>
            <person name="Reimann L."/>
            <person name="Holmfelt K."/>
            <person name="Levin J."/>
            <person name="Malboeuf C."/>
            <person name="Casali M."/>
            <person name="Russ C."/>
            <person name="Lennon N."/>
            <person name="Chapman S.B."/>
            <person name="Erlich R."/>
            <person name="Young S.K."/>
            <person name="Yandava C."/>
            <person name="Zeng Q."/>
            <person name="Alvarado L."/>
            <person name="Anderson S."/>
            <person name="Berlin A."/>
            <person name="Chen Z."/>
            <person name="Freedman E."/>
            <person name="Gellesch M."/>
            <person name="Goldberg J."/>
            <person name="Green L."/>
            <person name="Griggs A."/>
            <person name="Gujja S."/>
            <person name="Heilman E.R."/>
            <person name="Heiman D."/>
            <person name="Hollinger A."/>
            <person name="Howarth C."/>
            <person name="Larson L."/>
            <person name="Mehta T."/>
            <person name="Pearson M."/>
            <person name="Roberts A."/>
            <person name="Ryan E."/>
            <person name="Saif S."/>
            <person name="Shea T."/>
            <person name="Shenoy N."/>
            <person name="Sisk P."/>
            <person name="Stolte C."/>
            <person name="Sykes S."/>
            <person name="White J."/>
            <person name="Haas B."/>
            <person name="Nusbaum C."/>
            <person name="Birren B."/>
        </authorList>
    </citation>
    <scope>NUCLEOTIDE SEQUENCE [LARGE SCALE GENOMIC DNA]</scope>
    <source>
        <strain evidence="4">phiST</strain>
        <strain evidence="1">PhiST</strain>
    </source>
</reference>
<sequence length="69" mass="8027">MTYFQEIQKELENGEIIMNDANVNFTWSTFTRGGLFQVHIYKGEDFEIKEYKTIKTLSVAVGKLLNGNY</sequence>
<protein>
    <submittedName>
        <fullName evidence="1">Uncharacterized protein</fullName>
    </submittedName>
</protein>
<dbReference type="GeneID" id="15009907"/>
<reference evidence="2 3" key="2">
    <citation type="journal article" date="2013" name="Proc. Natl. Acad. Sci. U.S.A.">
        <title>Twelve previously unknown phage genera are ubiquitous in global oceans.</title>
        <authorList>
            <person name="Holmfeldt K."/>
            <person name="Solonenko N."/>
            <person name="Shah M."/>
            <person name="Corrier K."/>
            <person name="Riemann L."/>
            <person name="Verberkmoes N.C."/>
            <person name="Sullivan M.B."/>
        </authorList>
    </citation>
    <scope>NUCLEOTIDE SEQUENCE [LARGE SCALE GENOMIC DNA]</scope>
    <source>
        <strain evidence="2">PhiST</strain>
    </source>
</reference>
<dbReference type="Proteomes" id="UP000203074">
    <property type="component" value="Segment"/>
</dbReference>
<reference evidence="3" key="3">
    <citation type="submission" date="2013-03" db="EMBL/GenBank/DDBJ databases">
        <title>The Cellulophaga phages: a novel, diverse, and globally ubiquitous model system.</title>
        <authorList>
            <person name="Holmfeldt K."/>
            <person name="Solonenko N."/>
            <person name="Shah M."/>
            <person name="Corrier K."/>
            <person name="Riemann L."/>
            <person name="VerBerkmoes N.C."/>
            <person name="Sullivan M.B."/>
        </authorList>
    </citation>
    <scope>NUCLEOTIDE SEQUENCE [LARGE SCALE GENOMIC DNA]</scope>
</reference>
<accession>M4SL46</accession>
<name>M4SL46_9CAUD</name>
<evidence type="ECO:0000313" key="4">
    <source>
        <dbReference type="Proteomes" id="UP000203074"/>
    </source>
</evidence>